<dbReference type="RefSeq" id="WP_379955724.1">
    <property type="nucleotide sequence ID" value="NZ_JAUYVI010000003.1"/>
</dbReference>
<name>A0ABU0YKM3_9PROT</name>
<sequence length="351" mass="38672">MLAMQTAPMPISPSLGETAPRFFEDPMTNDAVKAQIIWGMRLQWPPERIAALVEANFHVAVSREQMLACWHARNTPPTQTGHRQDDKESVQFPADAEKAPLFTRTAPDEAQATKSETAMPYVISDAEAPETETPPPASVPDPELDVAGTDAEDAPSEEDAATQTEHRQDEEESLQIPADTVDEPTARDVSLQALADLAKARLGIAPDPAPATQTGGRQDRKTPIVLTDEVKTFIVKGLARYETPTRVAASVKTHFGIEIDRRQVFAYDPAGSRRPAKRWIALHAATRVKFNRALGEVGVAQKIVRLRMLDRFANRADEANQMERACRILEQAAKECGGFYERYARPKVAAV</sequence>
<keyword evidence="3" id="KW-1185">Reference proteome</keyword>
<evidence type="ECO:0000256" key="1">
    <source>
        <dbReference type="SAM" id="MobiDB-lite"/>
    </source>
</evidence>
<dbReference type="InterPro" id="IPR018738">
    <property type="entry name" value="DUF2280"/>
</dbReference>
<proteinExistence type="predicted"/>
<evidence type="ECO:0000313" key="3">
    <source>
        <dbReference type="Proteomes" id="UP001230156"/>
    </source>
</evidence>
<feature type="region of interest" description="Disordered" evidence="1">
    <location>
        <begin position="96"/>
        <end position="184"/>
    </location>
</feature>
<reference evidence="3" key="1">
    <citation type="submission" date="2023-08" db="EMBL/GenBank/DDBJ databases">
        <title>Rhodospirillaceae gen. nov., a novel taxon isolated from the Yangtze River Yuezi River estuary sludge.</title>
        <authorList>
            <person name="Ruan L."/>
        </authorList>
    </citation>
    <scope>NUCLEOTIDE SEQUENCE [LARGE SCALE GENOMIC DNA]</scope>
    <source>
        <strain evidence="3">R-7</strain>
    </source>
</reference>
<dbReference type="Proteomes" id="UP001230156">
    <property type="component" value="Unassembled WGS sequence"/>
</dbReference>
<dbReference type="Pfam" id="PF10045">
    <property type="entry name" value="DUF2280"/>
    <property type="match status" value="1"/>
</dbReference>
<accession>A0ABU0YKM3</accession>
<dbReference type="EMBL" id="JAUYVI010000003">
    <property type="protein sequence ID" value="MDQ7248272.1"/>
    <property type="molecule type" value="Genomic_DNA"/>
</dbReference>
<feature type="compositionally biased region" description="Acidic residues" evidence="1">
    <location>
        <begin position="150"/>
        <end position="160"/>
    </location>
</feature>
<gene>
    <name evidence="2" type="ORF">Q8A70_11380</name>
</gene>
<organism evidence="2 3">
    <name type="scientific">Dongia sedimenti</name>
    <dbReference type="NCBI Taxonomy" id="3064282"/>
    <lineage>
        <taxon>Bacteria</taxon>
        <taxon>Pseudomonadati</taxon>
        <taxon>Pseudomonadota</taxon>
        <taxon>Alphaproteobacteria</taxon>
        <taxon>Rhodospirillales</taxon>
        <taxon>Dongiaceae</taxon>
        <taxon>Dongia</taxon>
    </lineage>
</organism>
<evidence type="ECO:0000313" key="2">
    <source>
        <dbReference type="EMBL" id="MDQ7248272.1"/>
    </source>
</evidence>
<protein>
    <submittedName>
        <fullName evidence="2">DUF2280 domain-containing protein</fullName>
    </submittedName>
</protein>
<comment type="caution">
    <text evidence="2">The sequence shown here is derived from an EMBL/GenBank/DDBJ whole genome shotgun (WGS) entry which is preliminary data.</text>
</comment>